<dbReference type="GO" id="GO:0004826">
    <property type="term" value="F:phenylalanine-tRNA ligase activity"/>
    <property type="evidence" value="ECO:0007669"/>
    <property type="project" value="UniProtKB-UniRule"/>
</dbReference>
<dbReference type="Pfam" id="PF02912">
    <property type="entry name" value="Phe_tRNA-synt_N"/>
    <property type="match status" value="1"/>
</dbReference>
<keyword evidence="9 13" id="KW-0460">Magnesium</keyword>
<keyword evidence="4 13" id="KW-0963">Cytoplasm</keyword>
<dbReference type="PANTHER" id="PTHR11538">
    <property type="entry name" value="PHENYLALANYL-TRNA SYNTHETASE"/>
    <property type="match status" value="1"/>
</dbReference>
<accession>A0A2N2E0V3</accession>
<dbReference type="InterPro" id="IPR004188">
    <property type="entry name" value="Phe-tRNA_ligase_II_N"/>
</dbReference>
<evidence type="ECO:0000256" key="6">
    <source>
        <dbReference type="ARBA" id="ARBA00022723"/>
    </source>
</evidence>
<dbReference type="InterPro" id="IPR002319">
    <property type="entry name" value="Phenylalanyl-tRNA_Synthase"/>
</dbReference>
<evidence type="ECO:0000259" key="14">
    <source>
        <dbReference type="PROSITE" id="PS50862"/>
    </source>
</evidence>
<evidence type="ECO:0000256" key="11">
    <source>
        <dbReference type="ARBA" id="ARBA00023146"/>
    </source>
</evidence>
<organism evidence="15 16">
    <name type="scientific">Candidatus Falkowbacteria bacterium HGW-Falkowbacteria-2</name>
    <dbReference type="NCBI Taxonomy" id="2013769"/>
    <lineage>
        <taxon>Bacteria</taxon>
        <taxon>Candidatus Falkowiibacteriota</taxon>
    </lineage>
</organism>
<dbReference type="GO" id="GO:0006432">
    <property type="term" value="P:phenylalanyl-tRNA aminoacylation"/>
    <property type="evidence" value="ECO:0007669"/>
    <property type="project" value="UniProtKB-UniRule"/>
</dbReference>
<feature type="domain" description="Aminoacyl-transfer RNA synthetases class-II family profile" evidence="14">
    <location>
        <begin position="108"/>
        <end position="320"/>
    </location>
</feature>
<dbReference type="InterPro" id="IPR045864">
    <property type="entry name" value="aa-tRNA-synth_II/BPL/LPL"/>
</dbReference>
<dbReference type="EC" id="6.1.1.20" evidence="13"/>
<evidence type="ECO:0000256" key="12">
    <source>
        <dbReference type="ARBA" id="ARBA00049255"/>
    </source>
</evidence>
<evidence type="ECO:0000313" key="15">
    <source>
        <dbReference type="EMBL" id="PKM88359.1"/>
    </source>
</evidence>
<dbReference type="NCBIfam" id="TIGR00468">
    <property type="entry name" value="pheS"/>
    <property type="match status" value="1"/>
</dbReference>
<gene>
    <name evidence="13" type="primary">pheS</name>
    <name evidence="15" type="ORF">CVU83_01850</name>
</gene>
<keyword evidence="8 13" id="KW-0067">ATP-binding</keyword>
<evidence type="ECO:0000256" key="4">
    <source>
        <dbReference type="ARBA" id="ARBA00022490"/>
    </source>
</evidence>
<dbReference type="InterPro" id="IPR022911">
    <property type="entry name" value="Phe_tRNA_ligase_alpha1_bac"/>
</dbReference>
<dbReference type="GO" id="GO:0000049">
    <property type="term" value="F:tRNA binding"/>
    <property type="evidence" value="ECO:0007669"/>
    <property type="project" value="InterPro"/>
</dbReference>
<evidence type="ECO:0000256" key="8">
    <source>
        <dbReference type="ARBA" id="ARBA00022840"/>
    </source>
</evidence>
<keyword evidence="11 13" id="KW-0030">Aminoacyl-tRNA synthetase</keyword>
<dbReference type="AlphaFoldDB" id="A0A2N2E0V3"/>
<sequence>MKNKLEKLRDEFLEGLAEIKDLSALRELELKYISRKGKLSGLLSELKEISVDLRREAGEAANIVKREMTEKYNEVRAALEKKADGGVVDPTVPGEKFESGQLHPLTLVRRELEDFFATLGFTVLDGPELESEFYNFESLNVPPHHPARDMQDTFYVDIKNKQGEYDLTMRTQTSNTQVRAMQKYGAPLKAIMPGRVFRSEATDARHEHTFYQLEGVVIDKNINFGHMKNILEAVGKKLYGPDTQLRMRPKFYPFVEPGSNGEYTCFLCQGKGCRVCKQTGWLEIVGCGLIHPNVMRAGGIDPEVYSGFAFGFGLNRLVMLKYGIDDIRLFNGGDLRFLKQF</sequence>
<evidence type="ECO:0000256" key="7">
    <source>
        <dbReference type="ARBA" id="ARBA00022741"/>
    </source>
</evidence>
<comment type="subcellular location">
    <subcellularLocation>
        <location evidence="1 13">Cytoplasm</location>
    </subcellularLocation>
</comment>
<keyword evidence="10 13" id="KW-0648">Protein biosynthesis</keyword>
<dbReference type="InterPro" id="IPR004529">
    <property type="entry name" value="Phe-tRNA-synth_IIc_asu"/>
</dbReference>
<dbReference type="Gene3D" id="3.30.930.10">
    <property type="entry name" value="Bira Bifunctional Protein, Domain 2"/>
    <property type="match status" value="1"/>
</dbReference>
<keyword evidence="7 13" id="KW-0547">Nucleotide-binding</keyword>
<dbReference type="Pfam" id="PF01409">
    <property type="entry name" value="tRNA-synt_2d"/>
    <property type="match status" value="1"/>
</dbReference>
<reference evidence="15 16" key="1">
    <citation type="journal article" date="2017" name="ISME J.">
        <title>Potential for microbial H2 and metal transformations associated with novel bacteria and archaea in deep terrestrial subsurface sediments.</title>
        <authorList>
            <person name="Hernsdorf A.W."/>
            <person name="Amano Y."/>
            <person name="Miyakawa K."/>
            <person name="Ise K."/>
            <person name="Suzuki Y."/>
            <person name="Anantharaman K."/>
            <person name="Probst A."/>
            <person name="Burstein D."/>
            <person name="Thomas B.C."/>
            <person name="Banfield J.F."/>
        </authorList>
    </citation>
    <scope>NUCLEOTIDE SEQUENCE [LARGE SCALE GENOMIC DNA]</scope>
    <source>
        <strain evidence="15">HGW-Falkowbacteria-2</strain>
    </source>
</reference>
<dbReference type="HAMAP" id="MF_00281">
    <property type="entry name" value="Phe_tRNA_synth_alpha1"/>
    <property type="match status" value="1"/>
</dbReference>
<comment type="similarity">
    <text evidence="2 13">Belongs to the class-II aminoacyl-tRNA synthetase family. Phe-tRNA synthetase alpha subunit type 1 subfamily.</text>
</comment>
<comment type="cofactor">
    <cofactor evidence="13">
        <name>Mg(2+)</name>
        <dbReference type="ChEBI" id="CHEBI:18420"/>
    </cofactor>
    <text evidence="13">Binds 2 magnesium ions per tetramer.</text>
</comment>
<dbReference type="GO" id="GO:0005524">
    <property type="term" value="F:ATP binding"/>
    <property type="evidence" value="ECO:0007669"/>
    <property type="project" value="UniProtKB-UniRule"/>
</dbReference>
<comment type="catalytic activity">
    <reaction evidence="12 13">
        <text>tRNA(Phe) + L-phenylalanine + ATP = L-phenylalanyl-tRNA(Phe) + AMP + diphosphate + H(+)</text>
        <dbReference type="Rhea" id="RHEA:19413"/>
        <dbReference type="Rhea" id="RHEA-COMP:9668"/>
        <dbReference type="Rhea" id="RHEA-COMP:9699"/>
        <dbReference type="ChEBI" id="CHEBI:15378"/>
        <dbReference type="ChEBI" id="CHEBI:30616"/>
        <dbReference type="ChEBI" id="CHEBI:33019"/>
        <dbReference type="ChEBI" id="CHEBI:58095"/>
        <dbReference type="ChEBI" id="CHEBI:78442"/>
        <dbReference type="ChEBI" id="CHEBI:78531"/>
        <dbReference type="ChEBI" id="CHEBI:456215"/>
        <dbReference type="EC" id="6.1.1.20"/>
    </reaction>
</comment>
<name>A0A2N2E0V3_9BACT</name>
<dbReference type="SUPFAM" id="SSF46589">
    <property type="entry name" value="tRNA-binding arm"/>
    <property type="match status" value="1"/>
</dbReference>
<evidence type="ECO:0000256" key="5">
    <source>
        <dbReference type="ARBA" id="ARBA00022598"/>
    </source>
</evidence>
<dbReference type="SUPFAM" id="SSF55681">
    <property type="entry name" value="Class II aaRS and biotin synthetases"/>
    <property type="match status" value="1"/>
</dbReference>
<comment type="subunit">
    <text evidence="3 13">Tetramer of two alpha and two beta subunits.</text>
</comment>
<evidence type="ECO:0000256" key="9">
    <source>
        <dbReference type="ARBA" id="ARBA00022842"/>
    </source>
</evidence>
<keyword evidence="5 13" id="KW-0436">Ligase</keyword>
<evidence type="ECO:0000256" key="3">
    <source>
        <dbReference type="ARBA" id="ARBA00011209"/>
    </source>
</evidence>
<dbReference type="InterPro" id="IPR010978">
    <property type="entry name" value="tRNA-bd_arm"/>
</dbReference>
<dbReference type="CDD" id="cd00496">
    <property type="entry name" value="PheRS_alpha_core"/>
    <property type="match status" value="1"/>
</dbReference>
<proteinExistence type="inferred from homology"/>
<protein>
    <recommendedName>
        <fullName evidence="13">Phenylalanine--tRNA ligase alpha subunit</fullName>
        <ecNumber evidence="13">6.1.1.20</ecNumber>
    </recommendedName>
    <alternativeName>
        <fullName evidence="13">Phenylalanyl-tRNA synthetase alpha subunit</fullName>
        <shortName evidence="13">PheRS</shortName>
    </alternativeName>
</protein>
<dbReference type="PROSITE" id="PS50862">
    <property type="entry name" value="AA_TRNA_LIGASE_II"/>
    <property type="match status" value="1"/>
</dbReference>
<dbReference type="GO" id="GO:0000287">
    <property type="term" value="F:magnesium ion binding"/>
    <property type="evidence" value="ECO:0007669"/>
    <property type="project" value="UniProtKB-UniRule"/>
</dbReference>
<dbReference type="EMBL" id="PHAH01000019">
    <property type="protein sequence ID" value="PKM88359.1"/>
    <property type="molecule type" value="Genomic_DNA"/>
</dbReference>
<evidence type="ECO:0000256" key="10">
    <source>
        <dbReference type="ARBA" id="ARBA00022917"/>
    </source>
</evidence>
<dbReference type="PANTHER" id="PTHR11538:SF41">
    <property type="entry name" value="PHENYLALANINE--TRNA LIGASE, MITOCHONDRIAL"/>
    <property type="match status" value="1"/>
</dbReference>
<keyword evidence="6 13" id="KW-0479">Metal-binding</keyword>
<evidence type="ECO:0000256" key="2">
    <source>
        <dbReference type="ARBA" id="ARBA00010207"/>
    </source>
</evidence>
<dbReference type="Proteomes" id="UP000233325">
    <property type="component" value="Unassembled WGS sequence"/>
</dbReference>
<evidence type="ECO:0000256" key="1">
    <source>
        <dbReference type="ARBA" id="ARBA00004496"/>
    </source>
</evidence>
<feature type="binding site" evidence="13">
    <location>
        <position position="256"/>
    </location>
    <ligand>
        <name>Mg(2+)</name>
        <dbReference type="ChEBI" id="CHEBI:18420"/>
        <note>shared with beta subunit</note>
    </ligand>
</feature>
<evidence type="ECO:0000313" key="16">
    <source>
        <dbReference type="Proteomes" id="UP000233325"/>
    </source>
</evidence>
<dbReference type="GO" id="GO:0005737">
    <property type="term" value="C:cytoplasm"/>
    <property type="evidence" value="ECO:0007669"/>
    <property type="project" value="UniProtKB-SubCell"/>
</dbReference>
<evidence type="ECO:0000256" key="13">
    <source>
        <dbReference type="HAMAP-Rule" id="MF_00281"/>
    </source>
</evidence>
<dbReference type="InterPro" id="IPR006195">
    <property type="entry name" value="aa-tRNA-synth_II"/>
</dbReference>
<comment type="caution">
    <text evidence="15">The sequence shown here is derived from an EMBL/GenBank/DDBJ whole genome shotgun (WGS) entry which is preliminary data.</text>
</comment>